<gene>
    <name evidence="2" type="ORF">GWI33_013459</name>
</gene>
<dbReference type="AlphaFoldDB" id="A0A834M9Y2"/>
<keyword evidence="1" id="KW-0812">Transmembrane</keyword>
<name>A0A834M9Y2_RHYFE</name>
<accession>A0A834M9Y2</accession>
<keyword evidence="1" id="KW-0472">Membrane</keyword>
<evidence type="ECO:0000313" key="2">
    <source>
        <dbReference type="EMBL" id="KAF7273856.1"/>
    </source>
</evidence>
<comment type="caution">
    <text evidence="2">The sequence shown here is derived from an EMBL/GenBank/DDBJ whole genome shotgun (WGS) entry which is preliminary data.</text>
</comment>
<sequence>MSGPSVFRKLNQEGSAWKLTLYDSQRSGCKNGAPYQSGRFYDRIRNCFTGWGVNFDTGHKPGNGWDGCRPWRSGPDSCDHQRRICLIVTVHILFIVFFKFYLLFLALLVSKGCQ</sequence>
<keyword evidence="3" id="KW-1185">Reference proteome</keyword>
<evidence type="ECO:0000256" key="1">
    <source>
        <dbReference type="SAM" id="Phobius"/>
    </source>
</evidence>
<dbReference type="EMBL" id="JAACXV010013267">
    <property type="protein sequence ID" value="KAF7273856.1"/>
    <property type="molecule type" value="Genomic_DNA"/>
</dbReference>
<reference evidence="2" key="1">
    <citation type="submission" date="2020-08" db="EMBL/GenBank/DDBJ databases">
        <title>Genome sequencing and assembly of the red palm weevil Rhynchophorus ferrugineus.</title>
        <authorList>
            <person name="Dias G.B."/>
            <person name="Bergman C.M."/>
            <person name="Manee M."/>
        </authorList>
    </citation>
    <scope>NUCLEOTIDE SEQUENCE</scope>
    <source>
        <strain evidence="2">AA-2017</strain>
        <tissue evidence="2">Whole larva</tissue>
    </source>
</reference>
<evidence type="ECO:0000313" key="3">
    <source>
        <dbReference type="Proteomes" id="UP000625711"/>
    </source>
</evidence>
<dbReference type="Proteomes" id="UP000625711">
    <property type="component" value="Unassembled WGS sequence"/>
</dbReference>
<organism evidence="2 3">
    <name type="scientific">Rhynchophorus ferrugineus</name>
    <name type="common">Red palm weevil</name>
    <name type="synonym">Curculio ferrugineus</name>
    <dbReference type="NCBI Taxonomy" id="354439"/>
    <lineage>
        <taxon>Eukaryota</taxon>
        <taxon>Metazoa</taxon>
        <taxon>Ecdysozoa</taxon>
        <taxon>Arthropoda</taxon>
        <taxon>Hexapoda</taxon>
        <taxon>Insecta</taxon>
        <taxon>Pterygota</taxon>
        <taxon>Neoptera</taxon>
        <taxon>Endopterygota</taxon>
        <taxon>Coleoptera</taxon>
        <taxon>Polyphaga</taxon>
        <taxon>Cucujiformia</taxon>
        <taxon>Curculionidae</taxon>
        <taxon>Dryophthorinae</taxon>
        <taxon>Rhynchophorus</taxon>
    </lineage>
</organism>
<feature type="transmembrane region" description="Helical" evidence="1">
    <location>
        <begin position="84"/>
        <end position="109"/>
    </location>
</feature>
<keyword evidence="1" id="KW-1133">Transmembrane helix</keyword>
<protein>
    <submittedName>
        <fullName evidence="2">Uncharacterized protein</fullName>
    </submittedName>
</protein>
<proteinExistence type="predicted"/>